<feature type="chain" id="PRO_5046820275" evidence="2">
    <location>
        <begin position="35"/>
        <end position="291"/>
    </location>
</feature>
<sequence length="291" mass="34188">MMKYFGKKVYRHSGFPSLFSIFALALFWCTQALATDYSDGDIHKNDYKWFQFNLMQSQDNKLPFGNEKDTYFEMEFGGRNGIVSLYGYLDVFDIFNSSKDDLHKKDNFFLKFAPRFSLDGILRTDLAVGSLKEWYISTITNVADKSLFEHFVGLGADIELPWFGVVGSNLLARYARENFGAKDEGKWSGYIFANNWFKPFYFFDDKSFIAYQGYLDYKFGYDKLYKESKDTRTKTSFEWFHGFYWHSDQWAAGYGLKYYRDMANFKDGASYGSKKQNTTGFGHYFDVTYKF</sequence>
<dbReference type="Proteomes" id="UP001203338">
    <property type="component" value="Unassembled WGS sequence"/>
</dbReference>
<keyword evidence="4" id="KW-1185">Reference proteome</keyword>
<organism evidence="3 4">
    <name type="scientific">Parendozoicomonas callyspongiae</name>
    <dbReference type="NCBI Taxonomy" id="2942213"/>
    <lineage>
        <taxon>Bacteria</taxon>
        <taxon>Pseudomonadati</taxon>
        <taxon>Pseudomonadota</taxon>
        <taxon>Gammaproteobacteria</taxon>
        <taxon>Oceanospirillales</taxon>
        <taxon>Endozoicomonadaceae</taxon>
        <taxon>Parendozoicomonas</taxon>
    </lineage>
</organism>
<keyword evidence="2" id="KW-0732">Signal</keyword>
<dbReference type="EMBL" id="JAMFLX010000007">
    <property type="protein sequence ID" value="MCL6269662.1"/>
    <property type="molecule type" value="Genomic_DNA"/>
</dbReference>
<feature type="signal peptide" evidence="2">
    <location>
        <begin position="1"/>
        <end position="34"/>
    </location>
</feature>
<dbReference type="RefSeq" id="WP_249698727.1">
    <property type="nucleotide sequence ID" value="NZ_JAMFLX010000007.1"/>
</dbReference>
<dbReference type="InterPro" id="IPR036777">
    <property type="entry name" value="Channel_Tsx-like_sf"/>
</dbReference>
<gene>
    <name evidence="3" type="ORF">M3P05_06870</name>
</gene>
<evidence type="ECO:0000256" key="2">
    <source>
        <dbReference type="SAM" id="SignalP"/>
    </source>
</evidence>
<evidence type="ECO:0000313" key="4">
    <source>
        <dbReference type="Proteomes" id="UP001203338"/>
    </source>
</evidence>
<evidence type="ECO:0000313" key="3">
    <source>
        <dbReference type="EMBL" id="MCL6269662.1"/>
    </source>
</evidence>
<name>A0ABT0PFW9_9GAMM</name>
<comment type="caution">
    <text evidence="3">The sequence shown here is derived from an EMBL/GenBank/DDBJ whole genome shotgun (WGS) entry which is preliminary data.</text>
</comment>
<dbReference type="Gene3D" id="2.40.230.20">
    <property type="entry name" value="Nucleoside-specific channel-forming protein, Tsx-like"/>
    <property type="match status" value="1"/>
</dbReference>
<dbReference type="Pfam" id="PF03502">
    <property type="entry name" value="Channel_Tsx"/>
    <property type="match status" value="1"/>
</dbReference>
<reference evidence="3 4" key="1">
    <citation type="submission" date="2022-05" db="EMBL/GenBank/DDBJ databases">
        <authorList>
            <person name="Park J.-S."/>
        </authorList>
    </citation>
    <scope>NUCLEOTIDE SEQUENCE [LARGE SCALE GENOMIC DNA]</scope>
    <source>
        <strain evidence="3 4">2012CJ34-2</strain>
    </source>
</reference>
<comment type="similarity">
    <text evidence="1">Belongs to the nucleoside-specific channel-forming outer membrane porin (Tsx) (TC 1.B.10) family.</text>
</comment>
<accession>A0ABT0PFW9</accession>
<evidence type="ECO:0000256" key="1">
    <source>
        <dbReference type="ARBA" id="ARBA00008728"/>
    </source>
</evidence>
<protein>
    <submittedName>
        <fullName evidence="3">Outer membrane protein OmpK</fullName>
    </submittedName>
</protein>
<dbReference type="SUPFAM" id="SSF111364">
    <property type="entry name" value="Tsx-like channel"/>
    <property type="match status" value="1"/>
</dbReference>
<dbReference type="InterPro" id="IPR018013">
    <property type="entry name" value="Channel_Tsx-like"/>
</dbReference>
<proteinExistence type="inferred from homology"/>